<protein>
    <recommendedName>
        <fullName evidence="3">HEPN domain-containing protein</fullName>
    </recommendedName>
</protein>
<gene>
    <name evidence="1" type="ORF">SFRA_018790</name>
</gene>
<name>A0A420V1K0_9ACTN</name>
<dbReference type="AlphaFoldDB" id="A0A420V1K0"/>
<organism evidence="1 2">
    <name type="scientific">Streptomyces xinghaiensis</name>
    <dbReference type="NCBI Taxonomy" id="1038928"/>
    <lineage>
        <taxon>Bacteria</taxon>
        <taxon>Bacillati</taxon>
        <taxon>Actinomycetota</taxon>
        <taxon>Actinomycetes</taxon>
        <taxon>Kitasatosporales</taxon>
        <taxon>Streptomycetaceae</taxon>
        <taxon>Streptomyces</taxon>
    </lineage>
</organism>
<dbReference type="RefSeq" id="WP_043470195.1">
    <property type="nucleotide sequence ID" value="NZ_CP134822.1"/>
</dbReference>
<dbReference type="OrthoDB" id="5420191at2"/>
<comment type="caution">
    <text evidence="1">The sequence shown here is derived from an EMBL/GenBank/DDBJ whole genome shotgun (WGS) entry which is preliminary data.</text>
</comment>
<proteinExistence type="predicted"/>
<dbReference type="Proteomes" id="UP000028058">
    <property type="component" value="Unassembled WGS sequence"/>
</dbReference>
<reference evidence="1 2" key="1">
    <citation type="journal article" date="2014" name="Genome Announc.">
        <title>Draft Genome Sequence of Streptomyces fradiae ATCC 19609, a Strain Highly Sensitive to Antibiotics.</title>
        <authorList>
            <person name="Bekker O.B."/>
            <person name="Klimina K.M."/>
            <person name="Vatlin A.A."/>
            <person name="Zakharevich N.V."/>
            <person name="Kasianov A.S."/>
            <person name="Danilenko V.N."/>
        </authorList>
    </citation>
    <scope>NUCLEOTIDE SEQUENCE [LARGE SCALE GENOMIC DNA]</scope>
    <source>
        <strain evidence="1 2">ATCC 19609</strain>
    </source>
</reference>
<dbReference type="EMBL" id="JNAD02000008">
    <property type="protein sequence ID" value="RKM94517.1"/>
    <property type="molecule type" value="Genomic_DNA"/>
</dbReference>
<accession>A0A420V1K0</accession>
<evidence type="ECO:0000313" key="1">
    <source>
        <dbReference type="EMBL" id="RKM94517.1"/>
    </source>
</evidence>
<sequence>MVLQVGAKALRKRRDQLRDCAESVDSNSDLSDVATVCLLLFYAAECGLKERLIVRRGHRDSAALEPTHDLRRLAKELRLPRAVGARLDQLQSCRLHPPTRGSVALADLHQAWRYGAKLDVAGEKDAQEALRALISWCEQDQG</sequence>
<evidence type="ECO:0008006" key="3">
    <source>
        <dbReference type="Google" id="ProtNLM"/>
    </source>
</evidence>
<evidence type="ECO:0000313" key="2">
    <source>
        <dbReference type="Proteomes" id="UP000028058"/>
    </source>
</evidence>
<keyword evidence="2" id="KW-1185">Reference proteome</keyword>